<keyword evidence="1" id="KW-0732">Signal</keyword>
<dbReference type="RefSeq" id="WP_183499215.1">
    <property type="nucleotide sequence ID" value="NZ_BAABCO010000001.1"/>
</dbReference>
<gene>
    <name evidence="2" type="ORF">BKA10_001363</name>
</gene>
<dbReference type="Proteomes" id="UP000549113">
    <property type="component" value="Unassembled WGS sequence"/>
</dbReference>
<dbReference type="AlphaFoldDB" id="A0AA40SNS9"/>
<reference evidence="2 3" key="1">
    <citation type="submission" date="2020-08" db="EMBL/GenBank/DDBJ databases">
        <title>Sequencing the genomes of 1000 actinobacteria strains.</title>
        <authorList>
            <person name="Klenk H.-P."/>
        </authorList>
    </citation>
    <scope>NUCLEOTIDE SEQUENCE [LARGE SCALE GENOMIC DNA]</scope>
    <source>
        <strain evidence="2 3">DSM 19600</strain>
    </source>
</reference>
<feature type="chain" id="PRO_5041314528" evidence="1">
    <location>
        <begin position="31"/>
        <end position="154"/>
    </location>
</feature>
<organism evidence="2 3">
    <name type="scientific">Microbacterium invictum</name>
    <dbReference type="NCBI Taxonomy" id="515415"/>
    <lineage>
        <taxon>Bacteria</taxon>
        <taxon>Bacillati</taxon>
        <taxon>Actinomycetota</taxon>
        <taxon>Actinomycetes</taxon>
        <taxon>Micrococcales</taxon>
        <taxon>Microbacteriaceae</taxon>
        <taxon>Microbacterium</taxon>
    </lineage>
</organism>
<protein>
    <submittedName>
        <fullName evidence="2">Uncharacterized protein</fullName>
    </submittedName>
</protein>
<evidence type="ECO:0000313" key="3">
    <source>
        <dbReference type="Proteomes" id="UP000549113"/>
    </source>
</evidence>
<feature type="signal peptide" evidence="1">
    <location>
        <begin position="1"/>
        <end position="30"/>
    </location>
</feature>
<keyword evidence="3" id="KW-1185">Reference proteome</keyword>
<proteinExistence type="predicted"/>
<comment type="caution">
    <text evidence="2">The sequence shown here is derived from an EMBL/GenBank/DDBJ whole genome shotgun (WGS) entry which is preliminary data.</text>
</comment>
<dbReference type="EMBL" id="JACIFH010000001">
    <property type="protein sequence ID" value="MBB4139569.1"/>
    <property type="molecule type" value="Genomic_DNA"/>
</dbReference>
<accession>A0AA40SNS9</accession>
<evidence type="ECO:0000256" key="1">
    <source>
        <dbReference type="SAM" id="SignalP"/>
    </source>
</evidence>
<evidence type="ECO:0000313" key="2">
    <source>
        <dbReference type="EMBL" id="MBB4139569.1"/>
    </source>
</evidence>
<name>A0AA40SNS9_9MICO</name>
<sequence length="154" mass="15652">MIRPWFRSRLFSVVAGAAIIIGASTTSAAAASVDPAIAYALAHEPGGIVVDEATVVWPHLGMELTVSSVAARGLSSKCPTGLICAFGGHNETGTRLTWATCAVHSTAALPNVLSVAGARSVNSVQARNATTVLATAGAGNYVNVYGTVTNVRCL</sequence>